<evidence type="ECO:0000313" key="2">
    <source>
        <dbReference type="EMBL" id="KAB8339028.1"/>
    </source>
</evidence>
<dbReference type="Proteomes" id="UP000327013">
    <property type="component" value="Unassembled WGS sequence"/>
</dbReference>
<feature type="compositionally biased region" description="Basic and acidic residues" evidence="1">
    <location>
        <begin position="36"/>
        <end position="57"/>
    </location>
</feature>
<name>A0A5N6KR77_9ROSI</name>
<organism evidence="2 3">
    <name type="scientific">Carpinus fangiana</name>
    <dbReference type="NCBI Taxonomy" id="176857"/>
    <lineage>
        <taxon>Eukaryota</taxon>
        <taxon>Viridiplantae</taxon>
        <taxon>Streptophyta</taxon>
        <taxon>Embryophyta</taxon>
        <taxon>Tracheophyta</taxon>
        <taxon>Spermatophyta</taxon>
        <taxon>Magnoliopsida</taxon>
        <taxon>eudicotyledons</taxon>
        <taxon>Gunneridae</taxon>
        <taxon>Pentapetalae</taxon>
        <taxon>rosids</taxon>
        <taxon>fabids</taxon>
        <taxon>Fagales</taxon>
        <taxon>Betulaceae</taxon>
        <taxon>Carpinus</taxon>
    </lineage>
</organism>
<dbReference type="EMBL" id="VIBQ01000010">
    <property type="protein sequence ID" value="KAB8339028.1"/>
    <property type="molecule type" value="Genomic_DNA"/>
</dbReference>
<gene>
    <name evidence="2" type="ORF">FH972_021964</name>
</gene>
<evidence type="ECO:0000313" key="3">
    <source>
        <dbReference type="Proteomes" id="UP000327013"/>
    </source>
</evidence>
<reference evidence="2 3" key="1">
    <citation type="submission" date="2019-06" db="EMBL/GenBank/DDBJ databases">
        <title>A chromosomal-level reference genome of Carpinus fangiana (Coryloideae, Betulaceae).</title>
        <authorList>
            <person name="Yang X."/>
            <person name="Wang Z."/>
            <person name="Zhang L."/>
            <person name="Hao G."/>
            <person name="Liu J."/>
            <person name="Yang Y."/>
        </authorList>
    </citation>
    <scope>NUCLEOTIDE SEQUENCE [LARGE SCALE GENOMIC DNA]</scope>
    <source>
        <strain evidence="2">Cfa_2016G</strain>
        <tissue evidence="2">Leaf</tissue>
    </source>
</reference>
<proteinExistence type="predicted"/>
<feature type="compositionally biased region" description="Polar residues" evidence="1">
    <location>
        <begin position="10"/>
        <end position="22"/>
    </location>
</feature>
<accession>A0A5N6KR77</accession>
<dbReference type="AlphaFoldDB" id="A0A5N6KR77"/>
<keyword evidence="3" id="KW-1185">Reference proteome</keyword>
<evidence type="ECO:0000256" key="1">
    <source>
        <dbReference type="SAM" id="MobiDB-lite"/>
    </source>
</evidence>
<comment type="caution">
    <text evidence="2">The sequence shown here is derived from an EMBL/GenBank/DDBJ whole genome shotgun (WGS) entry which is preliminary data.</text>
</comment>
<sequence length="91" mass="9873">MAGDFERWSGTGNPPTSQTLSPSIPVFQLAAQTGQAKHEGSCRGAGRDERGGVEARHAKPYSRYHRYVNSSLTSDSSYVLYENEAAPLLVT</sequence>
<protein>
    <submittedName>
        <fullName evidence="2">Uncharacterized protein</fullName>
    </submittedName>
</protein>
<feature type="region of interest" description="Disordered" evidence="1">
    <location>
        <begin position="1"/>
        <end position="57"/>
    </location>
</feature>